<keyword evidence="1" id="KW-1133">Transmembrane helix</keyword>
<evidence type="ECO:0000313" key="5">
    <source>
        <dbReference type="Proteomes" id="UP000664044"/>
    </source>
</evidence>
<keyword evidence="4" id="KW-0482">Metalloprotease</keyword>
<evidence type="ECO:0000259" key="3">
    <source>
        <dbReference type="Pfam" id="PF17148"/>
    </source>
</evidence>
<dbReference type="InterPro" id="IPR032534">
    <property type="entry name" value="EcxA_zinc-bd"/>
</dbReference>
<dbReference type="EMBL" id="JAFLNL010000001">
    <property type="protein sequence ID" value="MBO0352707.1"/>
    <property type="molecule type" value="Genomic_DNA"/>
</dbReference>
<dbReference type="PANTHER" id="PTHR38478:SF1">
    <property type="entry name" value="ZINC DEPENDENT METALLOPROTEASE DOMAIN LIPOPROTEIN"/>
    <property type="match status" value="1"/>
</dbReference>
<dbReference type="GO" id="GO:0008237">
    <property type="term" value="F:metallopeptidase activity"/>
    <property type="evidence" value="ECO:0007669"/>
    <property type="project" value="UniProtKB-KW"/>
</dbReference>
<accession>A0ABS3G289</accession>
<reference evidence="4 5" key="1">
    <citation type="submission" date="2021-03" db="EMBL/GenBank/DDBJ databases">
        <title>Muricauda lutimaris sp. nov. and Muricauda ruestringensis sp. nov, two marine members of the Flavobacteriaceae isolated from deep sea sediments of Western Pacific.</title>
        <authorList>
            <person name="Zhao S."/>
            <person name="Liu R."/>
        </authorList>
    </citation>
    <scope>NUCLEOTIDE SEQUENCE [LARGE SCALE GENOMIC DNA]</scope>
    <source>
        <strain evidence="4 5">BC31-1-A7</strain>
    </source>
</reference>
<dbReference type="Proteomes" id="UP000664044">
    <property type="component" value="Unassembled WGS sequence"/>
</dbReference>
<gene>
    <name evidence="4" type="ORF">J0656_01665</name>
</gene>
<keyword evidence="5" id="KW-1185">Reference proteome</keyword>
<evidence type="ECO:0000259" key="2">
    <source>
        <dbReference type="Pfam" id="PF16313"/>
    </source>
</evidence>
<keyword evidence="1" id="KW-0812">Transmembrane</keyword>
<keyword evidence="4" id="KW-0378">Hydrolase</keyword>
<sequence length="766" mass="88461">MKDIDRNTNGLLFNKVKQVLVIYNRNVLFSVIVWLVVCPIMGQTDSKLRGHLEGERLIMTLDENTLGKPMLLVKHGASDQYQVRWSKKADYLVLEAPPVYSLAGVLIPQGANGTTPILGRFPIESSIRQKGYLQVDLTDFVLLASISWQGNGQESVDRQRSYVDGVYNLDKEVVISTKRTILKNGKRISTVADFSFYLLPEPMKPRLFDHRMGFFGEYITDVLNHNPKPAVASIMRWRLEKKDKTQKLSEPERPIVFYLDRAIPEKWKPYIRAGILEWEPAFEAAGFKNALVIKELGSKDTLIPDNAMARSMIRWNMDEGVRKERRSSSTVHQITDFRTGEILKADIILAGTFAYLVDQYFIRCAPLDPRARQYLVPDSLKGELLQYITAHEAGHAFGIKDANFGEYAYPIEKTRDRDWLKTMGHTPSIMGYARHNYVVQPEDRIPPSLLIQKVGPMDQYHIQWGYREIQNVRRSSDELPILEHLVRQQDSVPWYRYNLNQYERVGPGTLNNVMDNDDPIESTRLGLKNMERVMKILDEMYRSGKMDRSVLERRFTATLELWYGEMQHVLSLVGGYSIQYRSLGQQGRVYNPIDREDQEQALSFFIEHVINPPHWLTHPNFLIGNRFSTHPDELMDYQQKLVLKLFGPHRMKRLEWMEEALGFRDLTEQVLIGFQTTLFQTKGINDRRRQELQKGFIALLVKVIGEGMGHSDKLGNFGYSEQAKGLFMKAYTTLKTDLELSLESDSFSRNAGHLRHCLLIMEQAFP</sequence>
<evidence type="ECO:0000313" key="4">
    <source>
        <dbReference type="EMBL" id="MBO0352707.1"/>
    </source>
</evidence>
<proteinExistence type="predicted"/>
<protein>
    <submittedName>
        <fullName evidence="4">Zinc-dependent metalloprotease</fullName>
    </submittedName>
</protein>
<evidence type="ECO:0000256" key="1">
    <source>
        <dbReference type="SAM" id="Phobius"/>
    </source>
</evidence>
<dbReference type="SUPFAM" id="SSF55486">
    <property type="entry name" value="Metalloproteases ('zincins'), catalytic domain"/>
    <property type="match status" value="1"/>
</dbReference>
<feature type="domain" description="DUF5117" evidence="3">
    <location>
        <begin position="112"/>
        <end position="242"/>
    </location>
</feature>
<keyword evidence="4" id="KW-0645">Protease</keyword>
<dbReference type="PANTHER" id="PTHR38478">
    <property type="entry name" value="PEPTIDASE M1A AND M12B"/>
    <property type="match status" value="1"/>
</dbReference>
<dbReference type="RefSeq" id="WP_207031049.1">
    <property type="nucleotide sequence ID" value="NZ_JAFLNL010000001.1"/>
</dbReference>
<dbReference type="Pfam" id="PF16313">
    <property type="entry name" value="DUF4953"/>
    <property type="match status" value="1"/>
</dbReference>
<name>A0ABS3G289_9FLAO</name>
<feature type="domain" description="EcxA zinc-binding" evidence="2">
    <location>
        <begin position="377"/>
        <end position="661"/>
    </location>
</feature>
<dbReference type="InterPro" id="IPR033413">
    <property type="entry name" value="DUF5117"/>
</dbReference>
<organism evidence="4 5">
    <name type="scientific">Flagellimonas aurea</name>
    <dbReference type="NCBI Taxonomy" id="2915619"/>
    <lineage>
        <taxon>Bacteria</taxon>
        <taxon>Pseudomonadati</taxon>
        <taxon>Bacteroidota</taxon>
        <taxon>Flavobacteriia</taxon>
        <taxon>Flavobacteriales</taxon>
        <taxon>Flavobacteriaceae</taxon>
        <taxon>Flagellimonas</taxon>
    </lineage>
</organism>
<comment type="caution">
    <text evidence="4">The sequence shown here is derived from an EMBL/GenBank/DDBJ whole genome shotgun (WGS) entry which is preliminary data.</text>
</comment>
<feature type="transmembrane region" description="Helical" evidence="1">
    <location>
        <begin position="21"/>
        <end position="42"/>
    </location>
</feature>
<keyword evidence="1" id="KW-0472">Membrane</keyword>
<dbReference type="Pfam" id="PF17148">
    <property type="entry name" value="DUF5117"/>
    <property type="match status" value="1"/>
</dbReference>